<dbReference type="InterPro" id="IPR014756">
    <property type="entry name" value="Ig_E-set"/>
</dbReference>
<dbReference type="EMBL" id="FNWO01000001">
    <property type="protein sequence ID" value="SEH25940.1"/>
    <property type="molecule type" value="Genomic_DNA"/>
</dbReference>
<evidence type="ECO:0000313" key="6">
    <source>
        <dbReference type="Proteomes" id="UP000182983"/>
    </source>
</evidence>
<dbReference type="CDD" id="cd02856">
    <property type="entry name" value="E_set_GDE_Isoamylase_N"/>
    <property type="match status" value="1"/>
</dbReference>
<dbReference type="AlphaFoldDB" id="A0A1H6GUW7"/>
<dbReference type="SUPFAM" id="SSF51445">
    <property type="entry name" value="(Trans)glycosidases"/>
    <property type="match status" value="1"/>
</dbReference>
<reference evidence="6" key="1">
    <citation type="submission" date="2016-10" db="EMBL/GenBank/DDBJ databases">
        <authorList>
            <person name="Varghese N."/>
            <person name="Submissions S."/>
        </authorList>
    </citation>
    <scope>NUCLEOTIDE SEQUENCE [LARGE SCALE GENOMIC DNA]</scope>
    <source>
        <strain evidence="6">DSM 13234</strain>
    </source>
</reference>
<dbReference type="InterPro" id="IPR006047">
    <property type="entry name" value="GH13_cat_dom"/>
</dbReference>
<dbReference type="SUPFAM" id="SSF51011">
    <property type="entry name" value="Glycosyl hydrolase domain"/>
    <property type="match status" value="1"/>
</dbReference>
<name>A0A1H6GUW7_MAGFU</name>
<dbReference type="Pfam" id="PF02922">
    <property type="entry name" value="CBM_48"/>
    <property type="match status" value="1"/>
</dbReference>
<dbReference type="RefSeq" id="WP_074764868.1">
    <property type="nucleotide sequence ID" value="NZ_FNWO01000001.1"/>
</dbReference>
<dbReference type="GO" id="GO:0004135">
    <property type="term" value="F:amylo-alpha-1,6-glucosidase activity"/>
    <property type="evidence" value="ECO:0007669"/>
    <property type="project" value="InterPro"/>
</dbReference>
<evidence type="ECO:0000256" key="3">
    <source>
        <dbReference type="ARBA" id="ARBA00023295"/>
    </source>
</evidence>
<dbReference type="OrthoDB" id="3236218at2"/>
<dbReference type="NCBIfam" id="TIGR02100">
    <property type="entry name" value="glgX_debranch"/>
    <property type="match status" value="1"/>
</dbReference>
<keyword evidence="2" id="KW-0378">Hydrolase</keyword>
<dbReference type="Gene3D" id="2.60.40.1180">
    <property type="entry name" value="Golgi alpha-mannosidase II"/>
    <property type="match status" value="1"/>
</dbReference>
<evidence type="ECO:0000313" key="5">
    <source>
        <dbReference type="EMBL" id="SEH25940.1"/>
    </source>
</evidence>
<gene>
    <name evidence="5" type="ORF">SAMN04244559_00348</name>
</gene>
<dbReference type="Proteomes" id="UP000182983">
    <property type="component" value="Unassembled WGS sequence"/>
</dbReference>
<evidence type="ECO:0000256" key="2">
    <source>
        <dbReference type="ARBA" id="ARBA00022801"/>
    </source>
</evidence>
<dbReference type="InterPro" id="IPR011837">
    <property type="entry name" value="Glycogen_debranch_GlgX"/>
</dbReference>
<sequence>MNARRLLPGSPNPLGATWDGNGVNFALFSANAQRVELCLFDSRGQREIERVVLPEYTDQIWHGYLQDVRPGQLYGYRVWGPYDPNAGHRFNPHKLLLDPYAKALSGELTWTDAHFGFRVGGPRQDLVADRRDNARFMPKCRVLDTAFTWGDDRRPAVPWSRTIVYEAHVRGLTMAHPGVPPAYRGSFLGLAQPGVIGHLKSLGVTSIELLPIQAMVDERHLVEKGLRNFWGYNTIGFFAADPRYYVTSAHRDFKSMVQRLHEAGIEVILDVVYNHTAEGNHLGPTLSFRGIDNASYYVLRAGNPRWYENYSGCGNTLNLTHPRVLQMVMDSLRYWAEEMRVDGFRFDLASALARGRNGFDSGGSSFLDAVRQDPVLSRVKLISEPWDLGGDGYRLGRFPPGWSEWNGRYRDTVRRFWSGEGGMIGDLASRLTGSADLFSWGGRRPTASLNFVTCHDGFTLRDLVTYQRKRNEANGEGNADGTDSNYSWNCGHDGESPYPEITALRQRQARNLFATLLLSQGVPMILAGDELGRTQNGNNNAYCQDNAIGWVDWNNVDEEMLAFVRILIKLRRDNPVFRRARFLEGKRLPNLVLKDIIWVTPEGREMTQADWTLPYARSLGFVLGGGVAGIDEPKGLEEAGDTFLVLMNAYHESVPYILPPATLGQAWEVVFDTAETQTGLPSGTWAAGITYALRPRSLAVLRGVSGGRGFVRDIQEGNGP</sequence>
<protein>
    <submittedName>
        <fullName evidence="5">Isoamylase</fullName>
    </submittedName>
</protein>
<organism evidence="5 6">
    <name type="scientific">Magnetospirillum fulvum</name>
    <name type="common">Rhodospirillum fulvum</name>
    <dbReference type="NCBI Taxonomy" id="1082"/>
    <lineage>
        <taxon>Bacteria</taxon>
        <taxon>Pseudomonadati</taxon>
        <taxon>Pseudomonadota</taxon>
        <taxon>Alphaproteobacteria</taxon>
        <taxon>Rhodospirillales</taxon>
        <taxon>Rhodospirillaceae</taxon>
        <taxon>Magnetospirillum</taxon>
    </lineage>
</organism>
<feature type="domain" description="Glycosyl hydrolase family 13 catalytic" evidence="4">
    <location>
        <begin position="162"/>
        <end position="571"/>
    </location>
</feature>
<dbReference type="Gene3D" id="3.20.20.80">
    <property type="entry name" value="Glycosidases"/>
    <property type="match status" value="1"/>
</dbReference>
<keyword evidence="3" id="KW-0326">Glycosidase</keyword>
<accession>A0A1H6GUW7</accession>
<dbReference type="InterPro" id="IPR017853">
    <property type="entry name" value="GH"/>
</dbReference>
<dbReference type="Gene3D" id="2.60.40.10">
    <property type="entry name" value="Immunoglobulins"/>
    <property type="match status" value="1"/>
</dbReference>
<dbReference type="InterPro" id="IPR013780">
    <property type="entry name" value="Glyco_hydro_b"/>
</dbReference>
<dbReference type="PANTHER" id="PTHR43002">
    <property type="entry name" value="GLYCOGEN DEBRANCHING ENZYME"/>
    <property type="match status" value="1"/>
</dbReference>
<evidence type="ECO:0000259" key="4">
    <source>
        <dbReference type="SMART" id="SM00642"/>
    </source>
</evidence>
<dbReference type="CDD" id="cd11326">
    <property type="entry name" value="AmyAc_Glg_debranch"/>
    <property type="match status" value="1"/>
</dbReference>
<dbReference type="SUPFAM" id="SSF81296">
    <property type="entry name" value="E set domains"/>
    <property type="match status" value="1"/>
</dbReference>
<dbReference type="InterPro" id="IPR044505">
    <property type="entry name" value="GlgX_Isoamylase_N_E_set"/>
</dbReference>
<proteinExistence type="inferred from homology"/>
<dbReference type="SMART" id="SM00642">
    <property type="entry name" value="Aamy"/>
    <property type="match status" value="1"/>
</dbReference>
<evidence type="ECO:0000256" key="1">
    <source>
        <dbReference type="ARBA" id="ARBA00008061"/>
    </source>
</evidence>
<dbReference type="InterPro" id="IPR004193">
    <property type="entry name" value="Glyco_hydro_13_N"/>
</dbReference>
<dbReference type="GO" id="GO:0005980">
    <property type="term" value="P:glycogen catabolic process"/>
    <property type="evidence" value="ECO:0007669"/>
    <property type="project" value="InterPro"/>
</dbReference>
<keyword evidence="6" id="KW-1185">Reference proteome</keyword>
<dbReference type="Pfam" id="PF00128">
    <property type="entry name" value="Alpha-amylase"/>
    <property type="match status" value="1"/>
</dbReference>
<comment type="similarity">
    <text evidence="1">Belongs to the glycosyl hydrolase 13 family.</text>
</comment>
<dbReference type="InterPro" id="IPR013783">
    <property type="entry name" value="Ig-like_fold"/>
</dbReference>